<accession>A0A150HAZ5</accession>
<keyword evidence="2" id="KW-1185">Reference proteome</keyword>
<dbReference type="Proteomes" id="UP000243589">
    <property type="component" value="Unassembled WGS sequence"/>
</dbReference>
<proteinExistence type="predicted"/>
<dbReference type="AlphaFoldDB" id="A0A150HAZ5"/>
<reference evidence="1 2" key="1">
    <citation type="submission" date="2016-01" db="EMBL/GenBank/DDBJ databases">
        <title>Use of Whole Genome Sequencing to ascertain that Brevibacterium massiliense (Roux, Raoult 2009) is a later heterotypic synonym of Brevibacterium ravenspurgense (Mages 2008).</title>
        <authorList>
            <person name="Bernier A.-M."/>
            <person name="Burdz T."/>
            <person name="Huynh C."/>
            <person name="Pachecho A.L."/>
            <person name="Wiebe D."/>
            <person name="Bonner C."/>
            <person name="Bernard K."/>
        </authorList>
    </citation>
    <scope>NUCLEOTIDE SEQUENCE [LARGE SCALE GENOMIC DNA]</scope>
    <source>
        <strain evidence="1 2">CCUG56047</strain>
    </source>
</reference>
<sequence length="171" mass="18204">MTDPNQMTGSAGLRAVRLIPSVSAAEAEEVVRRRLGGGQASARLTHHPFWHVRITAQRKRGPVGVVDVFVDALGGSSFITHVPTDGEEVPAEGPLAEPASGSVEQAARDLAGAALRKRYKLGAMFDVETSQPRGVLKPNWIVTGQGRGISARMIVDGFDGSHWVIEAKKTS</sequence>
<name>A0A150HAZ5_9MICO</name>
<dbReference type="EMBL" id="LQQC01000005">
    <property type="protein sequence ID" value="KXZ59175.1"/>
    <property type="molecule type" value="Genomic_DNA"/>
</dbReference>
<evidence type="ECO:0000313" key="2">
    <source>
        <dbReference type="Proteomes" id="UP000243589"/>
    </source>
</evidence>
<evidence type="ECO:0000313" key="1">
    <source>
        <dbReference type="EMBL" id="KXZ59175.1"/>
    </source>
</evidence>
<protein>
    <submittedName>
        <fullName evidence="1">Uncharacterized protein</fullName>
    </submittedName>
</protein>
<comment type="caution">
    <text evidence="1">The sequence shown here is derived from an EMBL/GenBank/DDBJ whole genome shotgun (WGS) entry which is preliminary data.</text>
</comment>
<gene>
    <name evidence="1" type="ORF">Bravens_00422</name>
</gene>
<dbReference type="PATRIC" id="fig|479117.4.peg.420"/>
<dbReference type="RefSeq" id="WP_157452683.1">
    <property type="nucleotide sequence ID" value="NZ_LQQC01000005.1"/>
</dbReference>
<organism evidence="1 2">
    <name type="scientific">Brevibacterium ravenspurgense</name>
    <dbReference type="NCBI Taxonomy" id="479117"/>
    <lineage>
        <taxon>Bacteria</taxon>
        <taxon>Bacillati</taxon>
        <taxon>Actinomycetota</taxon>
        <taxon>Actinomycetes</taxon>
        <taxon>Micrococcales</taxon>
        <taxon>Brevibacteriaceae</taxon>
        <taxon>Brevibacterium</taxon>
    </lineage>
</organism>